<accession>A0A4P7QDV8</accession>
<reference evidence="2 3" key="1">
    <citation type="submission" date="2019-04" db="EMBL/GenBank/DDBJ databases">
        <title>Corynebacterium endometrii sp. nov., isolated from the uterus of a cow with endometritis.</title>
        <authorList>
            <person name="Ballas P."/>
            <person name="Ruckert C."/>
            <person name="Wagener K."/>
            <person name="Drillich M."/>
            <person name="Kaempfer P."/>
            <person name="Busse H.-J."/>
            <person name="Ehling-Schulz M."/>
        </authorList>
    </citation>
    <scope>NUCLEOTIDE SEQUENCE [LARGE SCALE GENOMIC DNA]</scope>
    <source>
        <strain evidence="2 3">LMM-1653</strain>
    </source>
</reference>
<dbReference type="Pfam" id="PF03724">
    <property type="entry name" value="META"/>
    <property type="match status" value="1"/>
</dbReference>
<feature type="domain" description="DUF306" evidence="1">
    <location>
        <begin position="85"/>
        <end position="172"/>
    </location>
</feature>
<evidence type="ECO:0000259" key="1">
    <source>
        <dbReference type="Pfam" id="PF03724"/>
    </source>
</evidence>
<organism evidence="2 3">
    <name type="scientific">Corynebacterium endometrii</name>
    <dbReference type="NCBI Taxonomy" id="2488819"/>
    <lineage>
        <taxon>Bacteria</taxon>
        <taxon>Bacillati</taxon>
        <taxon>Actinomycetota</taxon>
        <taxon>Actinomycetes</taxon>
        <taxon>Mycobacteriales</taxon>
        <taxon>Corynebacteriaceae</taxon>
        <taxon>Corynebacterium</taxon>
    </lineage>
</organism>
<evidence type="ECO:0000313" key="3">
    <source>
        <dbReference type="Proteomes" id="UP000296352"/>
    </source>
</evidence>
<dbReference type="RefSeq" id="WP_136140447.1">
    <property type="nucleotide sequence ID" value="NZ_CP039247.1"/>
</dbReference>
<protein>
    <submittedName>
        <fullName evidence="2">META domain protein</fullName>
    </submittedName>
</protein>
<dbReference type="InterPro" id="IPR038670">
    <property type="entry name" value="HslJ-like_sf"/>
</dbReference>
<dbReference type="AlphaFoldDB" id="A0A4P7QDV8"/>
<gene>
    <name evidence="2" type="ORF">CENDO_01485</name>
</gene>
<dbReference type="InterPro" id="IPR053147">
    <property type="entry name" value="Hsp_HslJ-like"/>
</dbReference>
<evidence type="ECO:0000313" key="2">
    <source>
        <dbReference type="EMBL" id="QCB27599.1"/>
    </source>
</evidence>
<dbReference type="PANTHER" id="PTHR35535">
    <property type="entry name" value="HEAT SHOCK PROTEIN HSLJ"/>
    <property type="match status" value="1"/>
</dbReference>
<sequence>MKRFAFTTHDSPAGIARGAVVVIGAILVVAGLAFACVYPRANATVGLTDSSSAGPDGAVHGEAPDGLRALTEAQATTLPGTSWRSAEAPESTGVEFGADGSLLVYTPCNNISADYAITGGRLEVGELRSTRMACPPEASRVERELAEFFAANPRVFLGADATLWLTADGRSLQFLSGQL</sequence>
<dbReference type="KEGG" id="cee:CENDO_01485"/>
<dbReference type="InterPro" id="IPR005184">
    <property type="entry name" value="DUF306_Meta_HslJ"/>
</dbReference>
<name>A0A4P7QDV8_9CORY</name>
<dbReference type="EMBL" id="CP039247">
    <property type="protein sequence ID" value="QCB27599.1"/>
    <property type="molecule type" value="Genomic_DNA"/>
</dbReference>
<dbReference type="Gene3D" id="2.40.128.270">
    <property type="match status" value="1"/>
</dbReference>
<proteinExistence type="predicted"/>
<dbReference type="OrthoDB" id="507754at2"/>
<dbReference type="Proteomes" id="UP000296352">
    <property type="component" value="Chromosome"/>
</dbReference>
<dbReference type="PANTHER" id="PTHR35535:SF2">
    <property type="entry name" value="DUF306 DOMAIN-CONTAINING PROTEIN"/>
    <property type="match status" value="1"/>
</dbReference>
<keyword evidence="3" id="KW-1185">Reference proteome</keyword>